<dbReference type="InterPro" id="IPR050260">
    <property type="entry name" value="FAD-bd_OxRdtase"/>
</dbReference>
<comment type="similarity">
    <text evidence="2">Belongs to the FAD-dependent oxidoreductase family.</text>
</comment>
<evidence type="ECO:0000256" key="5">
    <source>
        <dbReference type="ARBA" id="ARBA00022827"/>
    </source>
</evidence>
<dbReference type="Pfam" id="PF07992">
    <property type="entry name" value="Pyr_redox_2"/>
    <property type="match status" value="1"/>
</dbReference>
<dbReference type="InterPro" id="IPR023753">
    <property type="entry name" value="FAD/NAD-binding_dom"/>
</dbReference>
<accession>A0A1H3ZLS3</accession>
<feature type="domain" description="Pyridine nucleotide-disulphide oxidoreductase dimerisation" evidence="6">
    <location>
        <begin position="333"/>
        <end position="417"/>
    </location>
</feature>
<dbReference type="InterPro" id="IPR004099">
    <property type="entry name" value="Pyr_nucl-diS_OxRdtase_dimer"/>
</dbReference>
<proteinExistence type="inferred from homology"/>
<dbReference type="AlphaFoldDB" id="A0A1H3ZLS3"/>
<dbReference type="InterPro" id="IPR036188">
    <property type="entry name" value="FAD/NAD-bd_sf"/>
</dbReference>
<dbReference type="PRINTS" id="PR00368">
    <property type="entry name" value="FADPNR"/>
</dbReference>
<dbReference type="Proteomes" id="UP000199409">
    <property type="component" value="Unassembled WGS sequence"/>
</dbReference>
<evidence type="ECO:0000256" key="2">
    <source>
        <dbReference type="ARBA" id="ARBA00006442"/>
    </source>
</evidence>
<organism evidence="8 9">
    <name type="scientific">Desulfuromusa kysingii</name>
    <dbReference type="NCBI Taxonomy" id="37625"/>
    <lineage>
        <taxon>Bacteria</taxon>
        <taxon>Pseudomonadati</taxon>
        <taxon>Thermodesulfobacteriota</taxon>
        <taxon>Desulfuromonadia</taxon>
        <taxon>Desulfuromonadales</taxon>
        <taxon>Geopsychrobacteraceae</taxon>
        <taxon>Desulfuromusa</taxon>
    </lineage>
</organism>
<protein>
    <submittedName>
        <fullName evidence="8">NADH dehydrogenase</fullName>
    </submittedName>
</protein>
<reference evidence="8 9" key="1">
    <citation type="submission" date="2016-10" db="EMBL/GenBank/DDBJ databases">
        <authorList>
            <person name="de Groot N.N."/>
        </authorList>
    </citation>
    <scope>NUCLEOTIDE SEQUENCE [LARGE SCALE GENOMIC DNA]</scope>
    <source>
        <strain evidence="8 9">DSM 7343</strain>
    </source>
</reference>
<comment type="cofactor">
    <cofactor evidence="1">
        <name>FAD</name>
        <dbReference type="ChEBI" id="CHEBI:57692"/>
    </cofactor>
</comment>
<name>A0A1H3ZLS3_9BACT</name>
<dbReference type="PANTHER" id="PTHR43429">
    <property type="entry name" value="PYRIDINE NUCLEOTIDE-DISULFIDE OXIDOREDUCTASE DOMAIN-CONTAINING"/>
    <property type="match status" value="1"/>
</dbReference>
<dbReference type="Gene3D" id="3.50.50.60">
    <property type="entry name" value="FAD/NAD(P)-binding domain"/>
    <property type="match status" value="2"/>
</dbReference>
<keyword evidence="5" id="KW-0274">FAD</keyword>
<dbReference type="PANTHER" id="PTHR43429:SF3">
    <property type="entry name" value="NITRITE REDUCTASE [NAD(P)H]"/>
    <property type="match status" value="1"/>
</dbReference>
<evidence type="ECO:0000313" key="8">
    <source>
        <dbReference type="EMBL" id="SEA24756.1"/>
    </source>
</evidence>
<dbReference type="Pfam" id="PF02852">
    <property type="entry name" value="Pyr_redox_dim"/>
    <property type="match status" value="1"/>
</dbReference>
<evidence type="ECO:0000313" key="9">
    <source>
        <dbReference type="Proteomes" id="UP000199409"/>
    </source>
</evidence>
<dbReference type="STRING" id="37625.SAMN05660420_01588"/>
<gene>
    <name evidence="8" type="ORF">SAMN05660420_01588</name>
</gene>
<keyword evidence="9" id="KW-1185">Reference proteome</keyword>
<dbReference type="RefSeq" id="WP_092346470.1">
    <property type="nucleotide sequence ID" value="NZ_FNQN01000004.1"/>
</dbReference>
<dbReference type="EMBL" id="FNQN01000004">
    <property type="protein sequence ID" value="SEA24756.1"/>
    <property type="molecule type" value="Genomic_DNA"/>
</dbReference>
<dbReference type="PRINTS" id="PR00469">
    <property type="entry name" value="PNDRDTASEII"/>
</dbReference>
<dbReference type="GO" id="GO:0016491">
    <property type="term" value="F:oxidoreductase activity"/>
    <property type="evidence" value="ECO:0007669"/>
    <property type="project" value="InterPro"/>
</dbReference>
<dbReference type="SUPFAM" id="SSF55424">
    <property type="entry name" value="FAD/NAD-linked reductases, dimerisation (C-terminal) domain"/>
    <property type="match status" value="1"/>
</dbReference>
<evidence type="ECO:0000256" key="4">
    <source>
        <dbReference type="ARBA" id="ARBA00022630"/>
    </source>
</evidence>
<dbReference type="SUPFAM" id="SSF51905">
    <property type="entry name" value="FAD/NAD(P)-binding domain"/>
    <property type="match status" value="2"/>
</dbReference>
<dbReference type="OrthoDB" id="9768666at2"/>
<evidence type="ECO:0000256" key="1">
    <source>
        <dbReference type="ARBA" id="ARBA00001974"/>
    </source>
</evidence>
<comment type="similarity">
    <text evidence="3">Belongs to the class-III pyridine nucleotide-disulfide oxidoreductase family.</text>
</comment>
<dbReference type="InterPro" id="IPR016156">
    <property type="entry name" value="FAD/NAD-linked_Rdtase_dimer_sf"/>
</dbReference>
<evidence type="ECO:0000256" key="3">
    <source>
        <dbReference type="ARBA" id="ARBA00009130"/>
    </source>
</evidence>
<keyword evidence="4" id="KW-0285">Flavoprotein</keyword>
<feature type="domain" description="FAD/NAD(P)-binding" evidence="7">
    <location>
        <begin position="4"/>
        <end position="304"/>
    </location>
</feature>
<sequence length="453" mass="48628">MKTYDVLIIGGGPAAITIAKILGKIKKVGVIRPENYSMIYCAMPYAIEKVVALEKTFKQDSIVTESGADLIRDKVASVDFEAKTVLTEQDQSFAYDKLVIATGSVPFLPPIEGIDFEGVFVFKSEDDLKCLNEAVRTKKIKKAVVVGAGAIGVELALALNNSGLECHLVDMAKTVLPNLLDPEMAVEAEAELKNAGLKLHLGSKTEKIVGNLQAEKIILDSGETIDLTDADNSHGIVVFAVGMRPKVRIFEGSRLEIGKLGIIVNSKMQTNIPDVYSVGDCAQFISGITGELTEGKLATNAVPMARLLAKNMLGANREYSGFFNGAATKAGNLFIGGTGLSEEAAKKKYDVITCHSELTTTFPIMPEAKPVKMKLVADRKTLRVLGAQVVSGNPVADKIDIITLAIQSKLTVVDMANFSYSAQPYQSFFPANNLIVACSEGILDKVNSDNLVY</sequence>
<evidence type="ECO:0000259" key="7">
    <source>
        <dbReference type="Pfam" id="PF07992"/>
    </source>
</evidence>
<evidence type="ECO:0000259" key="6">
    <source>
        <dbReference type="Pfam" id="PF02852"/>
    </source>
</evidence>